<keyword evidence="1" id="KW-0677">Repeat</keyword>
<accession>A0A7J6QZ06</accession>
<evidence type="ECO:0000256" key="1">
    <source>
        <dbReference type="ARBA" id="ARBA00022737"/>
    </source>
</evidence>
<proteinExistence type="predicted"/>
<dbReference type="InterPro" id="IPR040892">
    <property type="entry name" value="RPN1_N"/>
</dbReference>
<evidence type="ECO:0000259" key="3">
    <source>
        <dbReference type="Pfam" id="PF17781"/>
    </source>
</evidence>
<evidence type="ECO:0000256" key="2">
    <source>
        <dbReference type="SAM" id="MobiDB-lite"/>
    </source>
</evidence>
<feature type="compositionally biased region" description="Basic and acidic residues" evidence="2">
    <location>
        <begin position="8"/>
        <end position="42"/>
    </location>
</feature>
<dbReference type="GO" id="GO:0034515">
    <property type="term" value="C:proteasome storage granule"/>
    <property type="evidence" value="ECO:0007669"/>
    <property type="project" value="TreeGrafter"/>
</dbReference>
<organism evidence="4 5">
    <name type="scientific">Perkinsus olseni</name>
    <name type="common">Perkinsus atlanticus</name>
    <dbReference type="NCBI Taxonomy" id="32597"/>
    <lineage>
        <taxon>Eukaryota</taxon>
        <taxon>Sar</taxon>
        <taxon>Alveolata</taxon>
        <taxon>Perkinsozoa</taxon>
        <taxon>Perkinsea</taxon>
        <taxon>Perkinsida</taxon>
        <taxon>Perkinsidae</taxon>
        <taxon>Perkinsus</taxon>
    </lineage>
</organism>
<name>A0A7J6QZ06_PEROL</name>
<dbReference type="Pfam" id="PF17781">
    <property type="entry name" value="RPN1_RPN2_N"/>
    <property type="match status" value="2"/>
</dbReference>
<keyword evidence="4" id="KW-0647">Proteasome</keyword>
<dbReference type="AlphaFoldDB" id="A0A7J6QZ06"/>
<evidence type="ECO:0000313" key="4">
    <source>
        <dbReference type="EMBL" id="KAF4712610.1"/>
    </source>
</evidence>
<dbReference type="GO" id="GO:0043161">
    <property type="term" value="P:proteasome-mediated ubiquitin-dependent protein catabolic process"/>
    <property type="evidence" value="ECO:0007669"/>
    <property type="project" value="TreeGrafter"/>
</dbReference>
<dbReference type="EMBL" id="JABANM010026673">
    <property type="protein sequence ID" value="KAF4712610.1"/>
    <property type="molecule type" value="Genomic_DNA"/>
</dbReference>
<feature type="region of interest" description="Disordered" evidence="2">
    <location>
        <begin position="133"/>
        <end position="179"/>
    </location>
</feature>
<dbReference type="PANTHER" id="PTHR10943:SF1">
    <property type="entry name" value="26S PROTEASOME NON-ATPASE REGULATORY SUBUNIT 2"/>
    <property type="match status" value="1"/>
</dbReference>
<feature type="domain" description="RPN1 N-terminal" evidence="3">
    <location>
        <begin position="57"/>
        <end position="137"/>
    </location>
</feature>
<feature type="domain" description="RPN1 N-terminal" evidence="3">
    <location>
        <begin position="183"/>
        <end position="354"/>
    </location>
</feature>
<protein>
    <submittedName>
        <fullName evidence="4">26S proteasome non-ATPase regulatory subunit 2</fullName>
    </submittedName>
</protein>
<feature type="compositionally biased region" description="Basic and acidic residues" evidence="2">
    <location>
        <begin position="133"/>
        <end position="148"/>
    </location>
</feature>
<dbReference type="GO" id="GO:0008540">
    <property type="term" value="C:proteasome regulatory particle, base subcomplex"/>
    <property type="evidence" value="ECO:0007669"/>
    <property type="project" value="TreeGrafter"/>
</dbReference>
<feature type="region of interest" description="Disordered" evidence="2">
    <location>
        <begin position="1"/>
        <end position="48"/>
    </location>
</feature>
<sequence>MAGGGSGDNKKALHAADEAERAAKERRRVMEEKRRKLEAEKELSEEDQQLKSLLEKQVETITTGSGDVQGAIQAIGEEMRSAASSMTSVPKPLKFLRAHFVPLAAAYEAMPDSEIKKELADVLAVLSTTIPVEKSREKKHVGDEKVDEATTASVVSSEEAAPKEAEGSGAADKAEHPGVGHVKKGATLRYRLAGTNKDITKWGMEFMKTISGEISAEYQSRIADGKDVTELITLVDQIVPYNMSHSAETEAVDLLAETDGIEKLPKLVDSVTAPRVCQYLVGLAHFAANTEERRVLLNVTYQIFTEMKDLPNALIIAMRMNNFGRVRETMKAAIDIKEDRSIARQMCYIYARSSGRASGG</sequence>
<dbReference type="Proteomes" id="UP000574390">
    <property type="component" value="Unassembled WGS sequence"/>
</dbReference>
<feature type="compositionally biased region" description="Basic and acidic residues" evidence="2">
    <location>
        <begin position="160"/>
        <end position="178"/>
    </location>
</feature>
<evidence type="ECO:0000313" key="5">
    <source>
        <dbReference type="Proteomes" id="UP000574390"/>
    </source>
</evidence>
<comment type="caution">
    <text evidence="4">The sequence shown here is derived from an EMBL/GenBank/DDBJ whole genome shotgun (WGS) entry which is preliminary data.</text>
</comment>
<dbReference type="GO" id="GO:0005634">
    <property type="term" value="C:nucleus"/>
    <property type="evidence" value="ECO:0007669"/>
    <property type="project" value="TreeGrafter"/>
</dbReference>
<feature type="non-terminal residue" evidence="4">
    <location>
        <position position="360"/>
    </location>
</feature>
<dbReference type="PANTHER" id="PTHR10943">
    <property type="entry name" value="26S PROTEASOME NON-ATPASE REGULATORY SUBUNIT"/>
    <property type="match status" value="1"/>
</dbReference>
<gene>
    <name evidence="4" type="primary">PSMD2_5</name>
    <name evidence="4" type="ORF">FOZ62_024903</name>
</gene>
<reference evidence="4 5" key="1">
    <citation type="submission" date="2020-04" db="EMBL/GenBank/DDBJ databases">
        <title>Perkinsus olseni comparative genomics.</title>
        <authorList>
            <person name="Bogema D.R."/>
        </authorList>
    </citation>
    <scope>NUCLEOTIDE SEQUENCE [LARGE SCALE GENOMIC DNA]</scope>
    <source>
        <strain evidence="4">ATCC PRA-205</strain>
    </source>
</reference>